<reference evidence="1" key="1">
    <citation type="submission" date="2021-03" db="EMBL/GenBank/DDBJ databases">
        <title>Evolutionary priming and transition to the ectomycorrhizal habit in an iconic lineage of mushroom-forming fungi: is preadaptation a requirement?</title>
        <authorList>
            <consortium name="DOE Joint Genome Institute"/>
            <person name="Looney B.P."/>
            <person name="Miyauchi S."/>
            <person name="Morin E."/>
            <person name="Drula E."/>
            <person name="Courty P.E."/>
            <person name="Chicoki N."/>
            <person name="Fauchery L."/>
            <person name="Kohler A."/>
            <person name="Kuo A."/>
            <person name="LaButti K."/>
            <person name="Pangilinan J."/>
            <person name="Lipzen A."/>
            <person name="Riley R."/>
            <person name="Andreopoulos W."/>
            <person name="He G."/>
            <person name="Johnson J."/>
            <person name="Barry K.W."/>
            <person name="Grigoriev I.V."/>
            <person name="Nagy L."/>
            <person name="Hibbett D."/>
            <person name="Henrissat B."/>
            <person name="Matheny P.B."/>
            <person name="Labbe J."/>
            <person name="Martin A.F."/>
        </authorList>
    </citation>
    <scope>NUCLEOTIDE SEQUENCE</scope>
    <source>
        <strain evidence="1">BPL698</strain>
    </source>
</reference>
<comment type="caution">
    <text evidence="1">The sequence shown here is derived from an EMBL/GenBank/DDBJ whole genome shotgun (WGS) entry which is preliminary data.</text>
</comment>
<sequence>MCINGFPHLLLEVFSERNERDRFRMLLQASCITRIANWLRASTTKETILVMAIYIDQDFQAHQYLLWQPDETPEQVVHYDRTLFDLTDHRGAFDFIFQLYNFLSIANADNAKFDNDHASERLAKAKASVENSTYPSITKRLKDETGRNSTRARGPPAGEGANDSLDNSSIQRELARAGYTLTQPISELTPLTPLKPTMRRATSRGGEFVVLKTIFDPNEPRLLRHLNSIKAGSNHTIPLLDVIDLSIGKTVVALPLKSPLDEVLQFCDRPDNVVSLCLQFINGVAFLHQHKVAHRDLKPENVVVDTKFQSETFPRLFIIDFDLARFVESEETMMEDWCGTPPWIAPELGDRDGPIRRYSPILADRWACGQMVKHFAKHFPPSKDERKATLLAFARRLVDVNPRARPKLKDLQVMHGPTKRKSARLQHQPKPKRHAVL</sequence>
<gene>
    <name evidence="1" type="ORF">F5148DRAFT_972543</name>
</gene>
<dbReference type="EMBL" id="JAGFNK010000003">
    <property type="protein sequence ID" value="KAI9513064.1"/>
    <property type="molecule type" value="Genomic_DNA"/>
</dbReference>
<evidence type="ECO:0000313" key="1">
    <source>
        <dbReference type="EMBL" id="KAI9513064.1"/>
    </source>
</evidence>
<proteinExistence type="predicted"/>
<name>A0ACC0UMX8_9AGAM</name>
<dbReference type="Proteomes" id="UP001207468">
    <property type="component" value="Unassembled WGS sequence"/>
</dbReference>
<organism evidence="1 2">
    <name type="scientific">Russula earlei</name>
    <dbReference type="NCBI Taxonomy" id="71964"/>
    <lineage>
        <taxon>Eukaryota</taxon>
        <taxon>Fungi</taxon>
        <taxon>Dikarya</taxon>
        <taxon>Basidiomycota</taxon>
        <taxon>Agaricomycotina</taxon>
        <taxon>Agaricomycetes</taxon>
        <taxon>Russulales</taxon>
        <taxon>Russulaceae</taxon>
        <taxon>Russula</taxon>
    </lineage>
</organism>
<accession>A0ACC0UMX8</accession>
<evidence type="ECO:0000313" key="2">
    <source>
        <dbReference type="Proteomes" id="UP001207468"/>
    </source>
</evidence>
<protein>
    <submittedName>
        <fullName evidence="1">Kinase-like domain-containing protein</fullName>
    </submittedName>
</protein>
<keyword evidence="2" id="KW-1185">Reference proteome</keyword>